<gene>
    <name evidence="1" type="ORF">LEP1GSC063_2725</name>
</gene>
<comment type="caution">
    <text evidence="1">The sequence shown here is derived from an EMBL/GenBank/DDBJ whole genome shotgun (WGS) entry which is preliminary data.</text>
</comment>
<name>M6JCU1_9LEPT</name>
<organism evidence="1 2">
    <name type="scientific">Leptospira santarosai serovar Arenal str. MAVJ 401</name>
    <dbReference type="NCBI Taxonomy" id="1049976"/>
    <lineage>
        <taxon>Bacteria</taxon>
        <taxon>Pseudomonadati</taxon>
        <taxon>Spirochaetota</taxon>
        <taxon>Spirochaetia</taxon>
        <taxon>Leptospirales</taxon>
        <taxon>Leptospiraceae</taxon>
        <taxon>Leptospira</taxon>
    </lineage>
</organism>
<protein>
    <submittedName>
        <fullName evidence="1">Uncharacterized protein</fullName>
    </submittedName>
</protein>
<reference evidence="1 2" key="1">
    <citation type="submission" date="2013-01" db="EMBL/GenBank/DDBJ databases">
        <authorList>
            <person name="Harkins D.M."/>
            <person name="Durkin A.S."/>
            <person name="Brinkac L.M."/>
            <person name="Haft D.H."/>
            <person name="Selengut J.D."/>
            <person name="Sanka R."/>
            <person name="DePew J."/>
            <person name="Purushe J."/>
            <person name="Hartskeerl R.A."/>
            <person name="Ahmed A."/>
            <person name="van der Linden H."/>
            <person name="Goris M.G.A."/>
            <person name="Vinetz J.M."/>
            <person name="Sutton G.G."/>
            <person name="Nierman W.C."/>
            <person name="Fouts D.E."/>
        </authorList>
    </citation>
    <scope>NUCLEOTIDE SEQUENCE [LARGE SCALE GENOMIC DNA]</scope>
    <source>
        <strain evidence="1 2">MAVJ 401</strain>
    </source>
</reference>
<proteinExistence type="predicted"/>
<evidence type="ECO:0000313" key="2">
    <source>
        <dbReference type="Proteomes" id="UP000012106"/>
    </source>
</evidence>
<dbReference type="EMBL" id="AHMU02000080">
    <property type="protein sequence ID" value="EMN19694.1"/>
    <property type="molecule type" value="Genomic_DNA"/>
</dbReference>
<sequence>MLKILLMYNKFGGSNEETIWRRTKQGIERIGVRVLEPLKSVESMESAEIRITVGVRTFSKGGAVKRLFRNMSFGTGICESN</sequence>
<evidence type="ECO:0000313" key="1">
    <source>
        <dbReference type="EMBL" id="EMN19694.1"/>
    </source>
</evidence>
<dbReference type="Proteomes" id="UP000012106">
    <property type="component" value="Unassembled WGS sequence"/>
</dbReference>
<dbReference type="AlphaFoldDB" id="M6JCU1"/>
<accession>M6JCU1</accession>